<evidence type="ECO:0000313" key="10">
    <source>
        <dbReference type="EMBL" id="KAF5461116.1"/>
    </source>
</evidence>
<protein>
    <recommendedName>
        <fullName evidence="2">tetraacyldisaccharide 4'-kinase</fullName>
        <ecNumber evidence="2">2.7.1.130</ecNumber>
    </recommendedName>
</protein>
<dbReference type="GO" id="GO:0009245">
    <property type="term" value="P:lipid A biosynthetic process"/>
    <property type="evidence" value="ECO:0007669"/>
    <property type="project" value="UniProtKB-KW"/>
</dbReference>
<reference evidence="10" key="1">
    <citation type="submission" date="2015-10" db="EMBL/GenBank/DDBJ databases">
        <authorList>
            <person name="Martinez-Garcia P.J."/>
            <person name="Crepeau M.W."/>
            <person name="Puiu D."/>
            <person name="Gonzalez-Ibeas D."/>
            <person name="Whalen J."/>
            <person name="Stevens K."/>
            <person name="Paul R."/>
            <person name="Butterfield T."/>
            <person name="Britton M."/>
            <person name="Reagan R."/>
            <person name="Chakraborty S."/>
            <person name="Walawage S.L."/>
            <person name="Vasquez-Gross H.A."/>
            <person name="Cardeno C."/>
            <person name="Famula R."/>
            <person name="Pratt K."/>
            <person name="Kuruganti S."/>
            <person name="Aradhya M.K."/>
            <person name="Leslie C.A."/>
            <person name="Dandekar A.M."/>
            <person name="Salzberg S.L."/>
            <person name="Wegrzyn J.L."/>
            <person name="Langley C.H."/>
            <person name="Neale D.B."/>
        </authorList>
    </citation>
    <scope>NUCLEOTIDE SEQUENCE</scope>
    <source>
        <tissue evidence="10">Leaves</tissue>
    </source>
</reference>
<dbReference type="NCBIfam" id="TIGR00682">
    <property type="entry name" value="lpxK"/>
    <property type="match status" value="1"/>
</dbReference>
<evidence type="ECO:0000256" key="7">
    <source>
        <dbReference type="ARBA" id="ARBA00022777"/>
    </source>
</evidence>
<evidence type="ECO:0000256" key="8">
    <source>
        <dbReference type="ARBA" id="ARBA00022840"/>
    </source>
</evidence>
<keyword evidence="7" id="KW-0418">Kinase</keyword>
<dbReference type="Pfam" id="PF02606">
    <property type="entry name" value="LpxK"/>
    <property type="match status" value="1"/>
</dbReference>
<dbReference type="UniPathway" id="UPA00359">
    <property type="reaction ID" value="UER00482"/>
</dbReference>
<dbReference type="GO" id="GO:0016020">
    <property type="term" value="C:membrane"/>
    <property type="evidence" value="ECO:0007669"/>
    <property type="project" value="GOC"/>
</dbReference>
<dbReference type="AlphaFoldDB" id="A0A833TJI1"/>
<organism evidence="10 11">
    <name type="scientific">Juglans regia</name>
    <name type="common">English walnut</name>
    <dbReference type="NCBI Taxonomy" id="51240"/>
    <lineage>
        <taxon>Eukaryota</taxon>
        <taxon>Viridiplantae</taxon>
        <taxon>Streptophyta</taxon>
        <taxon>Embryophyta</taxon>
        <taxon>Tracheophyta</taxon>
        <taxon>Spermatophyta</taxon>
        <taxon>Magnoliopsida</taxon>
        <taxon>eudicotyledons</taxon>
        <taxon>Gunneridae</taxon>
        <taxon>Pentapetalae</taxon>
        <taxon>rosids</taxon>
        <taxon>fabids</taxon>
        <taxon>Fagales</taxon>
        <taxon>Juglandaceae</taxon>
        <taxon>Juglans</taxon>
    </lineage>
</organism>
<reference evidence="10" key="2">
    <citation type="submission" date="2020-03" db="EMBL/GenBank/DDBJ databases">
        <title>Walnut 2.0.</title>
        <authorList>
            <person name="Marrano A."/>
            <person name="Britton M."/>
            <person name="Zimin A.V."/>
            <person name="Zaini P.A."/>
            <person name="Workman R."/>
            <person name="Puiu D."/>
            <person name="Bianco L."/>
            <person name="Allen B.J."/>
            <person name="Troggio M."/>
            <person name="Leslie C.A."/>
            <person name="Timp W."/>
            <person name="Dendekar A."/>
            <person name="Salzberg S.L."/>
            <person name="Neale D.B."/>
        </authorList>
    </citation>
    <scope>NUCLEOTIDE SEQUENCE</scope>
    <source>
        <tissue evidence="10">Leaves</tissue>
    </source>
</reference>
<dbReference type="EC" id="2.7.1.130" evidence="2"/>
<dbReference type="HAMAP" id="MF_00409">
    <property type="entry name" value="LpxK"/>
    <property type="match status" value="1"/>
</dbReference>
<keyword evidence="8" id="KW-0067">ATP-binding</keyword>
<dbReference type="InterPro" id="IPR003758">
    <property type="entry name" value="LpxK"/>
</dbReference>
<gene>
    <name evidence="10" type="ORF">F2P56_020936</name>
</gene>
<keyword evidence="4" id="KW-0441">Lipid A biosynthesis</keyword>
<keyword evidence="9" id="KW-0443">Lipid metabolism</keyword>
<evidence type="ECO:0000256" key="9">
    <source>
        <dbReference type="ARBA" id="ARBA00023098"/>
    </source>
</evidence>
<keyword evidence="6" id="KW-0547">Nucleotide-binding</keyword>
<comment type="pathway">
    <text evidence="1">Glycolipid biosynthesis; lipid IV(A) biosynthesis; lipid IV(A) from (3R)-3-hydroxytetradecanoyl-[acyl-carrier-protein] and UDP-N-acetyl-alpha-D-glucosamine: step 6/6.</text>
</comment>
<keyword evidence="5" id="KW-0808">Transferase</keyword>
<evidence type="ECO:0000256" key="5">
    <source>
        <dbReference type="ARBA" id="ARBA00022679"/>
    </source>
</evidence>
<evidence type="ECO:0000256" key="2">
    <source>
        <dbReference type="ARBA" id="ARBA00012071"/>
    </source>
</evidence>
<evidence type="ECO:0000313" key="11">
    <source>
        <dbReference type="Proteomes" id="UP000619265"/>
    </source>
</evidence>
<accession>A0A833TJI1</accession>
<evidence type="ECO:0000256" key="4">
    <source>
        <dbReference type="ARBA" id="ARBA00022556"/>
    </source>
</evidence>
<evidence type="ECO:0000256" key="6">
    <source>
        <dbReference type="ARBA" id="ARBA00022741"/>
    </source>
</evidence>
<dbReference type="Proteomes" id="UP000619265">
    <property type="component" value="Unassembled WGS sequence"/>
</dbReference>
<name>A0A833TJI1_JUGRE</name>
<dbReference type="PANTHER" id="PTHR42724">
    <property type="entry name" value="TETRAACYLDISACCHARIDE 4'-KINASE"/>
    <property type="match status" value="1"/>
</dbReference>
<proteinExistence type="inferred from homology"/>
<dbReference type="GO" id="GO:0009029">
    <property type="term" value="F:lipid-A 4'-kinase activity"/>
    <property type="evidence" value="ECO:0007669"/>
    <property type="project" value="UniProtKB-EC"/>
</dbReference>
<keyword evidence="3" id="KW-0444">Lipid biosynthesis</keyword>
<evidence type="ECO:0000256" key="1">
    <source>
        <dbReference type="ARBA" id="ARBA00004870"/>
    </source>
</evidence>
<dbReference type="EMBL" id="LIHL02000009">
    <property type="protein sequence ID" value="KAF5461116.1"/>
    <property type="molecule type" value="Genomic_DNA"/>
</dbReference>
<evidence type="ECO:0000256" key="3">
    <source>
        <dbReference type="ARBA" id="ARBA00022516"/>
    </source>
</evidence>
<dbReference type="PANTHER" id="PTHR42724:SF1">
    <property type="entry name" value="TETRAACYLDISACCHARIDE 4'-KINASE, MITOCHONDRIAL-RELATED"/>
    <property type="match status" value="1"/>
</dbReference>
<comment type="caution">
    <text evidence="10">The sequence shown here is derived from an EMBL/GenBank/DDBJ whole genome shotgun (WGS) entry which is preliminary data.</text>
</comment>
<dbReference type="GO" id="GO:0005524">
    <property type="term" value="F:ATP binding"/>
    <property type="evidence" value="ECO:0007669"/>
    <property type="project" value="UniProtKB-KW"/>
</dbReference>
<feature type="non-terminal residue" evidence="10">
    <location>
        <position position="1"/>
    </location>
</feature>
<dbReference type="Gramene" id="Jr09_15500_p1">
    <property type="protein sequence ID" value="cds.Jr09_15500_p1"/>
    <property type="gene ID" value="Jr09_15500"/>
</dbReference>
<sequence length="415" mass="46056">TSALSLFIRLFSRSLILSSMENLRVLVSEIAYARNHTKLSPLQRSLIPVLSFASSLYGLALSLRHYLYHLGIFRKHRLPVPVISVGNLTWGGNGKTPMVEFIARWLADSGISPLILTRGYAGGDEARMLVRHLLGGPAKIGVGANRAAVAASYFEKYGHVDPRSSTSYERLCLNKVESHLNSEKVGAVILDDGMQHWSLHHDLEIVMVNGLVLWGSCHLLPLGPLREPLTALKRADVAVIHHADMVSEQGLKDAELMIREVKESLPIFYTRMTPSNFFEVSNINSKLPLGVLCNAIILCVSAIGSANAFVNAIEKIGASFVDRLDFSDHHIFQARDVDLIRRRLEELEDKFGSKPVVVVTEKDYDRDREIFKGLHPSKVLVLCSALEFPSQKGCTEKGFKKLLEESLGVKLRGLN</sequence>